<dbReference type="AlphaFoldDB" id="A0A839F5R8"/>
<proteinExistence type="predicted"/>
<gene>
    <name evidence="1" type="ORF">FHW12_003124</name>
</gene>
<evidence type="ECO:0000313" key="2">
    <source>
        <dbReference type="Proteomes" id="UP000550401"/>
    </source>
</evidence>
<dbReference type="InterPro" id="IPR009003">
    <property type="entry name" value="Peptidase_S1_PA"/>
</dbReference>
<evidence type="ECO:0000313" key="1">
    <source>
        <dbReference type="EMBL" id="MBA8888888.1"/>
    </source>
</evidence>
<dbReference type="Proteomes" id="UP000550401">
    <property type="component" value="Unassembled WGS sequence"/>
</dbReference>
<dbReference type="EMBL" id="JACGXL010000005">
    <property type="protein sequence ID" value="MBA8888888.1"/>
    <property type="molecule type" value="Genomic_DNA"/>
</dbReference>
<dbReference type="RefSeq" id="WP_182531931.1">
    <property type="nucleotide sequence ID" value="NZ_JACGXL010000005.1"/>
</dbReference>
<dbReference type="SUPFAM" id="SSF50494">
    <property type="entry name" value="Trypsin-like serine proteases"/>
    <property type="match status" value="1"/>
</dbReference>
<accession>A0A839F5R8</accession>
<name>A0A839F5R8_9GAMM</name>
<keyword evidence="2" id="KW-1185">Reference proteome</keyword>
<comment type="caution">
    <text evidence="1">The sequence shown here is derived from an EMBL/GenBank/DDBJ whole genome shotgun (WGS) entry which is preliminary data.</text>
</comment>
<sequence>MTWQTDQMRDYIFPLVTTVPDPNDERSRRKDAFLGTGFVIGSRGFGLTAAHVVRGVENASALFIPNKSDKLWHGLSLLDVELHPTEDVAVVRFGEGTWRSIFNLSTSHVAASAEYFSFGYPLDCFYENLEHRAPNGAYFGRPDLVFTKGYCRRRLTFDLRIPNVCGVSFIELSAVAGSGYSGSPILRPTNPGGRYEVIGIYVGERLTEDRVTSVAYALRADALLDWQPRLLGRSLKEEMLS</sequence>
<reference evidence="1 2" key="1">
    <citation type="submission" date="2020-07" db="EMBL/GenBank/DDBJ databases">
        <title>Genomic Encyclopedia of Type Strains, Phase IV (KMG-V): Genome sequencing to study the core and pangenomes of soil and plant-associated prokaryotes.</title>
        <authorList>
            <person name="Whitman W."/>
        </authorList>
    </citation>
    <scope>NUCLEOTIDE SEQUENCE [LARGE SCALE GENOMIC DNA]</scope>
    <source>
        <strain evidence="1 2">RH2WT43</strain>
    </source>
</reference>
<dbReference type="Gene3D" id="2.40.10.120">
    <property type="match status" value="1"/>
</dbReference>
<organism evidence="1 2">
    <name type="scientific">Dokdonella fugitiva</name>
    <dbReference type="NCBI Taxonomy" id="328517"/>
    <lineage>
        <taxon>Bacteria</taxon>
        <taxon>Pseudomonadati</taxon>
        <taxon>Pseudomonadota</taxon>
        <taxon>Gammaproteobacteria</taxon>
        <taxon>Lysobacterales</taxon>
        <taxon>Rhodanobacteraceae</taxon>
        <taxon>Dokdonella</taxon>
    </lineage>
</organism>
<protein>
    <recommendedName>
        <fullName evidence="3">Trypsin-like peptidase</fullName>
    </recommendedName>
</protein>
<evidence type="ECO:0008006" key="3">
    <source>
        <dbReference type="Google" id="ProtNLM"/>
    </source>
</evidence>
<dbReference type="Pfam" id="PF13365">
    <property type="entry name" value="Trypsin_2"/>
    <property type="match status" value="1"/>
</dbReference>